<name>A0A563U5L5_9SPHI</name>
<sequence length="266" mass="29799">MNTLHSDTIDWLPGKSWIAFIFATLAVLWLAHAVAFFPHEYAHAFTAWILGWKSNPVALNYGNFNLANILIQIQMDENVDYAPIFSSGHGHQAGFIALAGLLIGNLLITYPLSLWLYYYAKRRKKEYLAFFSYWLCVASVGNLIDYVPVRTFGKSGDMYTLAKGFNISPWVICITLGVLFILILLHFLTLFAPKALQIIFPQSAARRVVTVILTSGALFGFYGAVGLLQDSETSHMISKVSIFLLIPVSLALGIWLTERKRKSQLS</sequence>
<feature type="transmembrane region" description="Helical" evidence="1">
    <location>
        <begin position="95"/>
        <end position="120"/>
    </location>
</feature>
<dbReference type="Proteomes" id="UP000318010">
    <property type="component" value="Unassembled WGS sequence"/>
</dbReference>
<feature type="transmembrane region" description="Helical" evidence="1">
    <location>
        <begin position="127"/>
        <end position="147"/>
    </location>
</feature>
<dbReference type="AlphaFoldDB" id="A0A563U5L5"/>
<gene>
    <name evidence="2" type="ORF">FPZ42_06075</name>
</gene>
<dbReference type="EMBL" id="VOEI01000002">
    <property type="protein sequence ID" value="TWR26605.1"/>
    <property type="molecule type" value="Genomic_DNA"/>
</dbReference>
<accession>A0A563U5L5</accession>
<feature type="transmembrane region" description="Helical" evidence="1">
    <location>
        <begin position="204"/>
        <end position="224"/>
    </location>
</feature>
<feature type="transmembrane region" description="Helical" evidence="1">
    <location>
        <begin position="167"/>
        <end position="192"/>
    </location>
</feature>
<reference evidence="2 3" key="1">
    <citation type="submission" date="2019-07" db="EMBL/GenBank/DDBJ databases">
        <authorList>
            <person name="Kim J."/>
        </authorList>
    </citation>
    <scope>NUCLEOTIDE SEQUENCE [LARGE SCALE GENOMIC DNA]</scope>
    <source>
        <strain evidence="2 3">MJ1a</strain>
    </source>
</reference>
<comment type="caution">
    <text evidence="2">The sequence shown here is derived from an EMBL/GenBank/DDBJ whole genome shotgun (WGS) entry which is preliminary data.</text>
</comment>
<organism evidence="2 3">
    <name type="scientific">Mucilaginibacter achroorhodeus</name>
    <dbReference type="NCBI Taxonomy" id="2599294"/>
    <lineage>
        <taxon>Bacteria</taxon>
        <taxon>Pseudomonadati</taxon>
        <taxon>Bacteroidota</taxon>
        <taxon>Sphingobacteriia</taxon>
        <taxon>Sphingobacteriales</taxon>
        <taxon>Sphingobacteriaceae</taxon>
        <taxon>Mucilaginibacter</taxon>
    </lineage>
</organism>
<proteinExistence type="predicted"/>
<keyword evidence="1" id="KW-0472">Membrane</keyword>
<evidence type="ECO:0000313" key="3">
    <source>
        <dbReference type="Proteomes" id="UP000318010"/>
    </source>
</evidence>
<evidence type="ECO:0000313" key="2">
    <source>
        <dbReference type="EMBL" id="TWR26605.1"/>
    </source>
</evidence>
<dbReference type="OrthoDB" id="791664at2"/>
<keyword evidence="1" id="KW-1133">Transmembrane helix</keyword>
<keyword evidence="1" id="KW-0812">Transmembrane</keyword>
<dbReference type="RefSeq" id="WP_146269610.1">
    <property type="nucleotide sequence ID" value="NZ_VOEI01000002.1"/>
</dbReference>
<keyword evidence="3" id="KW-1185">Reference proteome</keyword>
<feature type="transmembrane region" description="Helical" evidence="1">
    <location>
        <begin position="236"/>
        <end position="256"/>
    </location>
</feature>
<feature type="transmembrane region" description="Helical" evidence="1">
    <location>
        <begin position="17"/>
        <end position="37"/>
    </location>
</feature>
<evidence type="ECO:0000256" key="1">
    <source>
        <dbReference type="SAM" id="Phobius"/>
    </source>
</evidence>
<protein>
    <submittedName>
        <fullName evidence="2">Uncharacterized protein</fullName>
    </submittedName>
</protein>